<evidence type="ECO:0000256" key="1">
    <source>
        <dbReference type="SAM" id="MobiDB-lite"/>
    </source>
</evidence>
<dbReference type="EMBL" id="QJKJ01009369">
    <property type="protein sequence ID" value="RDX76836.1"/>
    <property type="molecule type" value="Genomic_DNA"/>
</dbReference>
<evidence type="ECO:0000259" key="2">
    <source>
        <dbReference type="Pfam" id="PF24924"/>
    </source>
</evidence>
<dbReference type="OrthoDB" id="1460580at2759"/>
<name>A0A371FEY6_MUCPR</name>
<reference evidence="3" key="1">
    <citation type="submission" date="2018-05" db="EMBL/GenBank/DDBJ databases">
        <title>Draft genome of Mucuna pruriens seed.</title>
        <authorList>
            <person name="Nnadi N.E."/>
            <person name="Vos R."/>
            <person name="Hasami M.H."/>
            <person name="Devisetty U.K."/>
            <person name="Aguiy J.C."/>
        </authorList>
    </citation>
    <scope>NUCLEOTIDE SEQUENCE [LARGE SCALE GENOMIC DNA]</scope>
    <source>
        <strain evidence="3">JCA_2017</strain>
    </source>
</reference>
<accession>A0A371FEY6</accession>
<organism evidence="3 4">
    <name type="scientific">Mucuna pruriens</name>
    <name type="common">Velvet bean</name>
    <name type="synonym">Dolichos pruriens</name>
    <dbReference type="NCBI Taxonomy" id="157652"/>
    <lineage>
        <taxon>Eukaryota</taxon>
        <taxon>Viridiplantae</taxon>
        <taxon>Streptophyta</taxon>
        <taxon>Embryophyta</taxon>
        <taxon>Tracheophyta</taxon>
        <taxon>Spermatophyta</taxon>
        <taxon>Magnoliopsida</taxon>
        <taxon>eudicotyledons</taxon>
        <taxon>Gunneridae</taxon>
        <taxon>Pentapetalae</taxon>
        <taxon>rosids</taxon>
        <taxon>fabids</taxon>
        <taxon>Fabales</taxon>
        <taxon>Fabaceae</taxon>
        <taxon>Papilionoideae</taxon>
        <taxon>50 kb inversion clade</taxon>
        <taxon>NPAAA clade</taxon>
        <taxon>indigoferoid/millettioid clade</taxon>
        <taxon>Phaseoleae</taxon>
        <taxon>Mucuna</taxon>
    </lineage>
</organism>
<evidence type="ECO:0000313" key="4">
    <source>
        <dbReference type="Proteomes" id="UP000257109"/>
    </source>
</evidence>
<dbReference type="InterPro" id="IPR056647">
    <property type="entry name" value="DUF7745"/>
</dbReference>
<comment type="caution">
    <text evidence="3">The sequence shown here is derived from an EMBL/GenBank/DDBJ whole genome shotgun (WGS) entry which is preliminary data.</text>
</comment>
<proteinExistence type="predicted"/>
<dbReference type="Pfam" id="PF24924">
    <property type="entry name" value="DUF7745"/>
    <property type="match status" value="1"/>
</dbReference>
<dbReference type="AlphaFoldDB" id="A0A371FEY6"/>
<protein>
    <recommendedName>
        <fullName evidence="2">DUF7745 domain-containing protein</fullName>
    </recommendedName>
</protein>
<feature type="domain" description="DUF7745" evidence="2">
    <location>
        <begin position="1"/>
        <end position="62"/>
    </location>
</feature>
<feature type="region of interest" description="Disordered" evidence="1">
    <location>
        <begin position="146"/>
        <end position="174"/>
    </location>
</feature>
<feature type="non-terminal residue" evidence="3">
    <location>
        <position position="1"/>
    </location>
</feature>
<dbReference type="Proteomes" id="UP000257109">
    <property type="component" value="Unassembled WGS sequence"/>
</dbReference>
<sequence>MGTQGCINYNPSILLRQYGYLVIFPPIDESLSPLLVHGLESHQIKSSIHKPEEIVRGEEMTDQGTSMKRKLEEARAGKWVVDEEADRHKKNAEFLARRVRMEEEARFRTRECLRSADAEMCLRREERNRTMGKILEVLQSLEERMSKMSAIQATPDHPQGITSRSRTSSGRDSD</sequence>
<evidence type="ECO:0000313" key="3">
    <source>
        <dbReference type="EMBL" id="RDX76836.1"/>
    </source>
</evidence>
<gene>
    <name evidence="3" type="ORF">CR513_43131</name>
</gene>
<keyword evidence="4" id="KW-1185">Reference proteome</keyword>